<evidence type="ECO:0000313" key="2">
    <source>
        <dbReference type="EMBL" id="CAI9542897.1"/>
    </source>
</evidence>
<sequence length="50" mass="5291">MSCQSAPVQIYAFLSCCIFGLFCSGVKCPLGFKGKHFCCVLNLGKDTGAP</sequence>
<keyword evidence="1" id="KW-0812">Transmembrane</keyword>
<gene>
    <name evidence="2" type="ORF">SPARVUS_LOCUS2168316</name>
</gene>
<accession>A0ABN9B3N5</accession>
<dbReference type="EMBL" id="CATNWA010002455">
    <property type="protein sequence ID" value="CAI9542897.1"/>
    <property type="molecule type" value="Genomic_DNA"/>
</dbReference>
<proteinExistence type="predicted"/>
<keyword evidence="1" id="KW-1133">Transmembrane helix</keyword>
<evidence type="ECO:0000313" key="3">
    <source>
        <dbReference type="Proteomes" id="UP001162483"/>
    </source>
</evidence>
<keyword evidence="1" id="KW-0472">Membrane</keyword>
<comment type="caution">
    <text evidence="2">The sequence shown here is derived from an EMBL/GenBank/DDBJ whole genome shotgun (WGS) entry which is preliminary data.</text>
</comment>
<evidence type="ECO:0000256" key="1">
    <source>
        <dbReference type="SAM" id="Phobius"/>
    </source>
</evidence>
<dbReference type="Proteomes" id="UP001162483">
    <property type="component" value="Unassembled WGS sequence"/>
</dbReference>
<feature type="transmembrane region" description="Helical" evidence="1">
    <location>
        <begin position="6"/>
        <end position="26"/>
    </location>
</feature>
<reference evidence="2" key="1">
    <citation type="submission" date="2023-05" db="EMBL/GenBank/DDBJ databases">
        <authorList>
            <person name="Stuckert A."/>
        </authorList>
    </citation>
    <scope>NUCLEOTIDE SEQUENCE</scope>
</reference>
<protein>
    <submittedName>
        <fullName evidence="2">Uncharacterized protein</fullName>
    </submittedName>
</protein>
<organism evidence="2 3">
    <name type="scientific">Staurois parvus</name>
    <dbReference type="NCBI Taxonomy" id="386267"/>
    <lineage>
        <taxon>Eukaryota</taxon>
        <taxon>Metazoa</taxon>
        <taxon>Chordata</taxon>
        <taxon>Craniata</taxon>
        <taxon>Vertebrata</taxon>
        <taxon>Euteleostomi</taxon>
        <taxon>Amphibia</taxon>
        <taxon>Batrachia</taxon>
        <taxon>Anura</taxon>
        <taxon>Neobatrachia</taxon>
        <taxon>Ranoidea</taxon>
        <taxon>Ranidae</taxon>
        <taxon>Staurois</taxon>
    </lineage>
</organism>
<keyword evidence="3" id="KW-1185">Reference proteome</keyword>
<name>A0ABN9B3N5_9NEOB</name>